<dbReference type="Proteomes" id="UP000792457">
    <property type="component" value="Unassembled WGS sequence"/>
</dbReference>
<protein>
    <recommendedName>
        <fullName evidence="2">PiggyBac transposable element-derived protein domain-containing protein</fullName>
    </recommendedName>
</protein>
<comment type="caution">
    <text evidence="3">The sequence shown here is derived from an EMBL/GenBank/DDBJ whole genome shotgun (WGS) entry which is preliminary data.</text>
</comment>
<keyword evidence="4" id="KW-1185">Reference proteome</keyword>
<accession>A0A8K0PAK0</accession>
<proteinExistence type="predicted"/>
<evidence type="ECO:0000313" key="3">
    <source>
        <dbReference type="EMBL" id="KAG8237948.1"/>
    </source>
</evidence>
<evidence type="ECO:0000256" key="1">
    <source>
        <dbReference type="SAM" id="Phobius"/>
    </source>
</evidence>
<dbReference type="PANTHER" id="PTHR46599:SF3">
    <property type="entry name" value="PIGGYBAC TRANSPOSABLE ELEMENT-DERIVED PROTEIN 4"/>
    <property type="match status" value="1"/>
</dbReference>
<name>A0A8K0PAK0_LADFU</name>
<organism evidence="3 4">
    <name type="scientific">Ladona fulva</name>
    <name type="common">Scarce chaser dragonfly</name>
    <name type="synonym">Libellula fulva</name>
    <dbReference type="NCBI Taxonomy" id="123851"/>
    <lineage>
        <taxon>Eukaryota</taxon>
        <taxon>Metazoa</taxon>
        <taxon>Ecdysozoa</taxon>
        <taxon>Arthropoda</taxon>
        <taxon>Hexapoda</taxon>
        <taxon>Insecta</taxon>
        <taxon>Pterygota</taxon>
        <taxon>Palaeoptera</taxon>
        <taxon>Odonata</taxon>
        <taxon>Epiprocta</taxon>
        <taxon>Anisoptera</taxon>
        <taxon>Libelluloidea</taxon>
        <taxon>Libellulidae</taxon>
        <taxon>Ladona</taxon>
    </lineage>
</organism>
<feature type="domain" description="PiggyBac transposable element-derived protein" evidence="2">
    <location>
        <begin position="68"/>
        <end position="153"/>
    </location>
</feature>
<keyword evidence="1" id="KW-1133">Transmembrane helix</keyword>
<dbReference type="Pfam" id="PF13843">
    <property type="entry name" value="DDE_Tnp_1_7"/>
    <property type="match status" value="1"/>
</dbReference>
<evidence type="ECO:0000259" key="2">
    <source>
        <dbReference type="Pfam" id="PF13843"/>
    </source>
</evidence>
<evidence type="ECO:0000313" key="4">
    <source>
        <dbReference type="Proteomes" id="UP000792457"/>
    </source>
</evidence>
<dbReference type="AlphaFoldDB" id="A0A8K0PAK0"/>
<dbReference type="OrthoDB" id="118105at2759"/>
<reference evidence="3" key="1">
    <citation type="submission" date="2013-04" db="EMBL/GenBank/DDBJ databases">
        <authorList>
            <person name="Qu J."/>
            <person name="Murali S.C."/>
            <person name="Bandaranaike D."/>
            <person name="Bellair M."/>
            <person name="Blankenburg K."/>
            <person name="Chao H."/>
            <person name="Dinh H."/>
            <person name="Doddapaneni H."/>
            <person name="Downs B."/>
            <person name="Dugan-Rocha S."/>
            <person name="Elkadiri S."/>
            <person name="Gnanaolivu R.D."/>
            <person name="Hernandez B."/>
            <person name="Javaid M."/>
            <person name="Jayaseelan J.C."/>
            <person name="Lee S."/>
            <person name="Li M."/>
            <person name="Ming W."/>
            <person name="Munidasa M."/>
            <person name="Muniz J."/>
            <person name="Nguyen L."/>
            <person name="Ongeri F."/>
            <person name="Osuji N."/>
            <person name="Pu L.-L."/>
            <person name="Puazo M."/>
            <person name="Qu C."/>
            <person name="Quiroz J."/>
            <person name="Raj R."/>
            <person name="Weissenberger G."/>
            <person name="Xin Y."/>
            <person name="Zou X."/>
            <person name="Han Y."/>
            <person name="Richards S."/>
            <person name="Worley K."/>
            <person name="Muzny D."/>
            <person name="Gibbs R."/>
        </authorList>
    </citation>
    <scope>NUCLEOTIDE SEQUENCE</scope>
    <source>
        <strain evidence="3">Sampled in the wild</strain>
    </source>
</reference>
<keyword evidence="1" id="KW-0472">Membrane</keyword>
<gene>
    <name evidence="3" type="ORF">J437_LFUL016293</name>
</gene>
<dbReference type="InterPro" id="IPR029526">
    <property type="entry name" value="PGBD"/>
</dbReference>
<reference evidence="3" key="2">
    <citation type="submission" date="2017-10" db="EMBL/GenBank/DDBJ databases">
        <title>Ladona fulva Genome sequencing and assembly.</title>
        <authorList>
            <person name="Murali S."/>
            <person name="Richards S."/>
            <person name="Bandaranaike D."/>
            <person name="Bellair M."/>
            <person name="Blankenburg K."/>
            <person name="Chao H."/>
            <person name="Dinh H."/>
            <person name="Doddapaneni H."/>
            <person name="Dugan-Rocha S."/>
            <person name="Elkadiri S."/>
            <person name="Gnanaolivu R."/>
            <person name="Hernandez B."/>
            <person name="Skinner E."/>
            <person name="Javaid M."/>
            <person name="Lee S."/>
            <person name="Li M."/>
            <person name="Ming W."/>
            <person name="Munidasa M."/>
            <person name="Muniz J."/>
            <person name="Nguyen L."/>
            <person name="Hughes D."/>
            <person name="Osuji N."/>
            <person name="Pu L.-L."/>
            <person name="Puazo M."/>
            <person name="Qu C."/>
            <person name="Quiroz J."/>
            <person name="Raj R."/>
            <person name="Weissenberger G."/>
            <person name="Xin Y."/>
            <person name="Zou X."/>
            <person name="Han Y."/>
            <person name="Worley K."/>
            <person name="Muzny D."/>
            <person name="Gibbs R."/>
        </authorList>
    </citation>
    <scope>NUCLEOTIDE SEQUENCE</scope>
    <source>
        <strain evidence="3">Sampled in the wild</strain>
    </source>
</reference>
<keyword evidence="1" id="KW-0812">Transmembrane</keyword>
<dbReference type="EMBL" id="KZ309252">
    <property type="protein sequence ID" value="KAG8237948.1"/>
    <property type="molecule type" value="Genomic_DNA"/>
</dbReference>
<feature type="transmembrane region" description="Helical" evidence="1">
    <location>
        <begin position="60"/>
        <end position="79"/>
    </location>
</feature>
<sequence>MTLWWLSWEVTISYSTYRINQQSGGSRFGCLPNHMAERECIFRKKEIRNKGMLLGSQDYTIMYILTVFLSCVNVVRSLLQNKTYACATSQPSRKKWPMQLKLIKSLKLKRGKFKCFQSSGVTATVWCDKRDICELSTNFDPKESMSILRKTGNGNERLAISCPVSIVNYTKF</sequence>
<dbReference type="PANTHER" id="PTHR46599">
    <property type="entry name" value="PIGGYBAC TRANSPOSABLE ELEMENT-DERIVED PROTEIN 4"/>
    <property type="match status" value="1"/>
</dbReference>